<gene>
    <name evidence="1" type="ORF">PhaeoP97_01825</name>
</gene>
<dbReference type="OrthoDB" id="5500342at2"/>
<dbReference type="Proteomes" id="UP000183859">
    <property type="component" value="Chromosome"/>
</dbReference>
<name>A0A1L3I564_9RHOB</name>
<dbReference type="AlphaFoldDB" id="A0A1L3I564"/>
<dbReference type="InterPro" id="IPR011057">
    <property type="entry name" value="Mss4-like_sf"/>
</dbReference>
<reference evidence="2" key="1">
    <citation type="submission" date="2016-07" db="EMBL/GenBank/DDBJ databases">
        <title>Phaeobacter portensis sp. nov., a tropodithietic acid producing bacterium isolated from a German harbor.</title>
        <authorList>
            <person name="Freese H.M."/>
            <person name="Bunk B."/>
            <person name="Breider S."/>
            <person name="Brinkhoff T."/>
        </authorList>
    </citation>
    <scope>NUCLEOTIDE SEQUENCE [LARGE SCALE GENOMIC DNA]</scope>
    <source>
        <strain evidence="2">P97</strain>
    </source>
</reference>
<organism evidence="1 2">
    <name type="scientific">Phaeobacter porticola</name>
    <dbReference type="NCBI Taxonomy" id="1844006"/>
    <lineage>
        <taxon>Bacteria</taxon>
        <taxon>Pseudomonadati</taxon>
        <taxon>Pseudomonadota</taxon>
        <taxon>Alphaproteobacteria</taxon>
        <taxon>Rhodobacterales</taxon>
        <taxon>Roseobacteraceae</taxon>
        <taxon>Phaeobacter</taxon>
    </lineage>
</organism>
<dbReference type="InterPro" id="IPR046149">
    <property type="entry name" value="DUF6151"/>
</dbReference>
<accession>A0A1L3I564</accession>
<evidence type="ECO:0008006" key="3">
    <source>
        <dbReference type="Google" id="ProtNLM"/>
    </source>
</evidence>
<protein>
    <recommendedName>
        <fullName evidence="3">CENP-V/GFA domain-containing protein</fullName>
    </recommendedName>
</protein>
<dbReference type="Pfam" id="PF19648">
    <property type="entry name" value="DUF6151"/>
    <property type="match status" value="1"/>
</dbReference>
<dbReference type="SUPFAM" id="SSF51316">
    <property type="entry name" value="Mss4-like"/>
    <property type="match status" value="1"/>
</dbReference>
<sequence length="190" mass="21125">MADPLIFACDCGKIRGELSQDARKAGTRIVCFCADCRANEIYHNQPDPAPGPVDLFQVNPDGLTFHQGEDLLRLMRLSPKGLFRWYAGCCGTPMANTLAKPTLPFAGIRSDRFVDKNALGKVRARAFVQKPGKQPRTEGAFRMVTSLLSRMISARLSGRWRETPFFDIESGEPVSKPEVISKKERAALLR</sequence>
<dbReference type="EMBL" id="CP016364">
    <property type="protein sequence ID" value="APG47238.1"/>
    <property type="molecule type" value="Genomic_DNA"/>
</dbReference>
<evidence type="ECO:0000313" key="1">
    <source>
        <dbReference type="EMBL" id="APG47238.1"/>
    </source>
</evidence>
<dbReference type="RefSeq" id="WP_072504797.1">
    <property type="nucleotide sequence ID" value="NZ_CP016364.1"/>
</dbReference>
<dbReference type="KEGG" id="php:PhaeoP97_01825"/>
<dbReference type="Gene3D" id="3.90.1590.10">
    <property type="entry name" value="glutathione-dependent formaldehyde- activating enzyme (gfa)"/>
    <property type="match status" value="1"/>
</dbReference>
<dbReference type="STRING" id="1844006.PhaeoP97_01825"/>
<proteinExistence type="predicted"/>
<evidence type="ECO:0000313" key="2">
    <source>
        <dbReference type="Proteomes" id="UP000183859"/>
    </source>
</evidence>
<keyword evidence="2" id="KW-1185">Reference proteome</keyword>